<evidence type="ECO:0000313" key="1">
    <source>
        <dbReference type="EMBL" id="GFD60175.1"/>
    </source>
</evidence>
<gene>
    <name evidence="1" type="ORF">Tci_932144</name>
</gene>
<organism evidence="1">
    <name type="scientific">Tanacetum cinerariifolium</name>
    <name type="common">Dalmatian daisy</name>
    <name type="synonym">Chrysanthemum cinerariifolium</name>
    <dbReference type="NCBI Taxonomy" id="118510"/>
    <lineage>
        <taxon>Eukaryota</taxon>
        <taxon>Viridiplantae</taxon>
        <taxon>Streptophyta</taxon>
        <taxon>Embryophyta</taxon>
        <taxon>Tracheophyta</taxon>
        <taxon>Spermatophyta</taxon>
        <taxon>Magnoliopsida</taxon>
        <taxon>eudicotyledons</taxon>
        <taxon>Gunneridae</taxon>
        <taxon>Pentapetalae</taxon>
        <taxon>asterids</taxon>
        <taxon>campanulids</taxon>
        <taxon>Asterales</taxon>
        <taxon>Asteraceae</taxon>
        <taxon>Asteroideae</taxon>
        <taxon>Anthemideae</taxon>
        <taxon>Anthemidinae</taxon>
        <taxon>Tanacetum</taxon>
    </lineage>
</organism>
<name>A0A699XJR9_TANCI</name>
<protein>
    <submittedName>
        <fullName evidence="1">Uncharacterized protein</fullName>
    </submittedName>
</protein>
<proteinExistence type="predicted"/>
<comment type="caution">
    <text evidence="1">The sequence shown here is derived from an EMBL/GenBank/DDBJ whole genome shotgun (WGS) entry which is preliminary data.</text>
</comment>
<dbReference type="AlphaFoldDB" id="A0A699XJR9"/>
<dbReference type="EMBL" id="BKCJ011874468">
    <property type="protein sequence ID" value="GFD60175.1"/>
    <property type="molecule type" value="Genomic_DNA"/>
</dbReference>
<feature type="non-terminal residue" evidence="1">
    <location>
        <position position="40"/>
    </location>
</feature>
<sequence>MAGLRETDSVLQSQIVETLQVMRDMRREMGDMHAELFALR</sequence>
<accession>A0A699XJR9</accession>
<reference evidence="1" key="1">
    <citation type="journal article" date="2019" name="Sci. Rep.">
        <title>Draft genome of Tanacetum cinerariifolium, the natural source of mosquito coil.</title>
        <authorList>
            <person name="Yamashiro T."/>
            <person name="Shiraishi A."/>
            <person name="Satake H."/>
            <person name="Nakayama K."/>
        </authorList>
    </citation>
    <scope>NUCLEOTIDE SEQUENCE</scope>
</reference>